<comment type="caution">
    <text evidence="13">The sequence shown here is derived from an EMBL/GenBank/DDBJ whole genome shotgun (WGS) entry which is preliminary data.</text>
</comment>
<comment type="subcellular location">
    <subcellularLocation>
        <location evidence="1 8">Cell outer membrane</location>
        <topology evidence="1 8">Multi-pass membrane protein</topology>
    </subcellularLocation>
</comment>
<dbReference type="InterPro" id="IPR008969">
    <property type="entry name" value="CarboxyPept-like_regulatory"/>
</dbReference>
<evidence type="ECO:0000256" key="5">
    <source>
        <dbReference type="ARBA" id="ARBA00023077"/>
    </source>
</evidence>
<dbReference type="AlphaFoldDB" id="A0A0P7EEU9"/>
<dbReference type="SUPFAM" id="SSF56935">
    <property type="entry name" value="Porins"/>
    <property type="match status" value="1"/>
</dbReference>
<dbReference type="CDD" id="cd01347">
    <property type="entry name" value="ligand_gated_channel"/>
    <property type="match status" value="1"/>
</dbReference>
<evidence type="ECO:0000259" key="11">
    <source>
        <dbReference type="Pfam" id="PF00593"/>
    </source>
</evidence>
<dbReference type="OrthoDB" id="8727862at2"/>
<evidence type="ECO:0000256" key="6">
    <source>
        <dbReference type="ARBA" id="ARBA00023136"/>
    </source>
</evidence>
<evidence type="ECO:0000256" key="7">
    <source>
        <dbReference type="ARBA" id="ARBA00023237"/>
    </source>
</evidence>
<dbReference type="Gene3D" id="2.170.130.10">
    <property type="entry name" value="TonB-dependent receptor, plug domain"/>
    <property type="match status" value="1"/>
</dbReference>
<dbReference type="Gene3D" id="2.60.40.1120">
    <property type="entry name" value="Carboxypeptidase-like, regulatory domain"/>
    <property type="match status" value="1"/>
</dbReference>
<feature type="domain" description="TonB-dependent receptor plug" evidence="12">
    <location>
        <begin position="134"/>
        <end position="238"/>
    </location>
</feature>
<dbReference type="InterPro" id="IPR000531">
    <property type="entry name" value="Beta-barrel_TonB"/>
</dbReference>
<feature type="chain" id="PRO_5006138448" evidence="10">
    <location>
        <begin position="27"/>
        <end position="937"/>
    </location>
</feature>
<evidence type="ECO:0000256" key="3">
    <source>
        <dbReference type="ARBA" id="ARBA00022452"/>
    </source>
</evidence>
<dbReference type="NCBIfam" id="TIGR01782">
    <property type="entry name" value="TonB-Xanth-Caul"/>
    <property type="match status" value="1"/>
</dbReference>
<dbReference type="PROSITE" id="PS52016">
    <property type="entry name" value="TONB_DEPENDENT_REC_3"/>
    <property type="match status" value="1"/>
</dbReference>
<dbReference type="Proteomes" id="UP000050378">
    <property type="component" value="Unassembled WGS sequence"/>
</dbReference>
<evidence type="ECO:0000256" key="9">
    <source>
        <dbReference type="RuleBase" id="RU003357"/>
    </source>
</evidence>
<dbReference type="SUPFAM" id="SSF49464">
    <property type="entry name" value="Carboxypeptidase regulatory domain-like"/>
    <property type="match status" value="1"/>
</dbReference>
<dbReference type="PANTHER" id="PTHR40980">
    <property type="entry name" value="PLUG DOMAIN-CONTAINING PROTEIN"/>
    <property type="match status" value="1"/>
</dbReference>
<keyword evidence="3 8" id="KW-1134">Transmembrane beta strand</keyword>
<keyword evidence="4 8" id="KW-0812">Transmembrane</keyword>
<dbReference type="PATRIC" id="fig|570156.3.peg.3301"/>
<dbReference type="EMBL" id="LJTC01000006">
    <property type="protein sequence ID" value="KPM83620.1"/>
    <property type="molecule type" value="Genomic_DNA"/>
</dbReference>
<dbReference type="Pfam" id="PF13715">
    <property type="entry name" value="CarbopepD_reg_2"/>
    <property type="match status" value="1"/>
</dbReference>
<dbReference type="RefSeq" id="WP_054553075.1">
    <property type="nucleotide sequence ID" value="NZ_LJTC01000006.1"/>
</dbReference>
<accession>A0A0P7EEU9</accession>
<keyword evidence="6 8" id="KW-0472">Membrane</keyword>
<evidence type="ECO:0000256" key="4">
    <source>
        <dbReference type="ARBA" id="ARBA00022692"/>
    </source>
</evidence>
<gene>
    <name evidence="13" type="ORF">AOG27_11075</name>
</gene>
<proteinExistence type="inferred from homology"/>
<keyword evidence="7 8" id="KW-0998">Cell outer membrane</keyword>
<dbReference type="Pfam" id="PF00593">
    <property type="entry name" value="TonB_dep_Rec_b-barrel"/>
    <property type="match status" value="1"/>
</dbReference>
<evidence type="ECO:0000313" key="14">
    <source>
        <dbReference type="Proteomes" id="UP000050378"/>
    </source>
</evidence>
<keyword evidence="10" id="KW-0732">Signal</keyword>
<comment type="similarity">
    <text evidence="8 9">Belongs to the TonB-dependent receptor family.</text>
</comment>
<dbReference type="InterPro" id="IPR010104">
    <property type="entry name" value="TonB_rcpt_bac"/>
</dbReference>
<sequence length="937" mass="105155">MIKRRTLSTAVFLCSYPFLSAHSAFATDAKIQGSITDHSNRLPGALVKVVGTNQSTVTDYDGKFELAKLDAGHYQLEVSYMGYSSQIVDVEISNNEVKLLSPIVMDNSANTIEEVVAVGQIQRGEMAAANSQKNAKNIKNVISADGIGKLPDRNAAEAVQRIPGVSIERDQGEGRFVAVRGLPAQWSSATINGNRLPTAEEETTSRATAFDFFPSELIEFVEVSKALTPEMEGDAIGGNVNFITKKAPDDFVFNANLALGQNELADGNNYSANLLYGDRILDDKLGFLINATAWQRDWATDNFEPRRGNDGLGIYRLELRDYTGTRETYGLNGSVEYQLEQGNVSASAMYGTLIDDETHYKHRMRFDKDRAELQHIRNELITEMTGFEFAGEHFFGYDKTLNWSLSSYENEFRYGNTPNSEDNSYFVVRFDQKNVGYEGLEDRDTGKNYAYNTIDGGSDPWDQISTHLPSGFSFDPSQMGLSWVELYKIKVNEKDKIVAALDFEWQLNNDLIVKVGAKYRDKERVARFSDEFYAWDTENYGAAPTLSDFALADQPGRSDYLSELSYDYQSQFSQVASTDDLANFWNNNKDKFVLDKSESALIENGGALGRNFDVNEQHTSLYGMATYTINANWEMLTGLRLTQTDTEVDGYIYLADEDKVESVKANNDYLSVLPALHLTYHPNSQTNYRLALTRSFARPDFGSLTPGATYLEADNELTSGNPNLEPTYSNNVDLMAEYFFDRLGLVSLGVFYKDITDPIFQSSSIGEFGNNTGVNIIRPENGDSAWLAGLEVAFNRDLGFITPELNNFGIMANATFMDSEMTIPDRADKVSIPRQADSLYNFTVYYDNTHFAARLAVNFKGEYIEEHGSSKQFDSYYGDNTSVDFTTSYQLNENALVYLELNNLTNEPLKYYLGDESRPLQVEYYGVRGMVGFNYQF</sequence>
<dbReference type="InterPro" id="IPR039426">
    <property type="entry name" value="TonB-dep_rcpt-like"/>
</dbReference>
<protein>
    <submittedName>
        <fullName evidence="13">TonB-dependent receptor</fullName>
    </submittedName>
</protein>
<feature type="domain" description="TonB-dependent receptor-like beta-barrel" evidence="11">
    <location>
        <begin position="447"/>
        <end position="904"/>
    </location>
</feature>
<dbReference type="GO" id="GO:0009279">
    <property type="term" value="C:cell outer membrane"/>
    <property type="evidence" value="ECO:0007669"/>
    <property type="project" value="UniProtKB-SubCell"/>
</dbReference>
<dbReference type="Pfam" id="PF07715">
    <property type="entry name" value="Plug"/>
    <property type="match status" value="1"/>
</dbReference>
<evidence type="ECO:0000256" key="10">
    <source>
        <dbReference type="SAM" id="SignalP"/>
    </source>
</evidence>
<keyword evidence="2 8" id="KW-0813">Transport</keyword>
<dbReference type="STRING" id="570156.AOG27_11075"/>
<dbReference type="PANTHER" id="PTHR40980:SF4">
    <property type="entry name" value="TONB-DEPENDENT RECEPTOR-LIKE BETA-BARREL DOMAIN-CONTAINING PROTEIN"/>
    <property type="match status" value="1"/>
</dbReference>
<evidence type="ECO:0000256" key="8">
    <source>
        <dbReference type="PROSITE-ProRule" id="PRU01360"/>
    </source>
</evidence>
<dbReference type="InterPro" id="IPR037066">
    <property type="entry name" value="Plug_dom_sf"/>
</dbReference>
<keyword evidence="5 9" id="KW-0798">TonB box</keyword>
<evidence type="ECO:0000259" key="12">
    <source>
        <dbReference type="Pfam" id="PF07715"/>
    </source>
</evidence>
<evidence type="ECO:0000256" key="1">
    <source>
        <dbReference type="ARBA" id="ARBA00004571"/>
    </source>
</evidence>
<reference evidence="13 14" key="1">
    <citation type="submission" date="2015-09" db="EMBL/GenBank/DDBJ databases">
        <title>Draft Genome Sequence of Pseudoalteromonas lipolytica UCD-48B.</title>
        <authorList>
            <person name="Krusor M."/>
            <person name="Coil D.A."/>
            <person name="Lang J.M."/>
            <person name="Eisen J.A."/>
            <person name="Alexiev A."/>
        </authorList>
    </citation>
    <scope>NUCLEOTIDE SEQUENCE [LARGE SCALE GENOMIC DNA]</scope>
    <source>
        <strain evidence="13 14">UCD-48B</strain>
    </source>
</reference>
<organism evidence="13 14">
    <name type="scientific">Pseudoalteromonas lipolytica</name>
    <dbReference type="NCBI Taxonomy" id="570156"/>
    <lineage>
        <taxon>Bacteria</taxon>
        <taxon>Pseudomonadati</taxon>
        <taxon>Pseudomonadota</taxon>
        <taxon>Gammaproteobacteria</taxon>
        <taxon>Alteromonadales</taxon>
        <taxon>Pseudoalteromonadaceae</taxon>
        <taxon>Pseudoalteromonas</taxon>
    </lineage>
</organism>
<dbReference type="InterPro" id="IPR012910">
    <property type="entry name" value="Plug_dom"/>
</dbReference>
<dbReference type="Gene3D" id="2.40.170.20">
    <property type="entry name" value="TonB-dependent receptor, beta-barrel domain"/>
    <property type="match status" value="1"/>
</dbReference>
<keyword evidence="13" id="KW-0675">Receptor</keyword>
<dbReference type="InterPro" id="IPR036942">
    <property type="entry name" value="Beta-barrel_TonB_sf"/>
</dbReference>
<evidence type="ECO:0000256" key="2">
    <source>
        <dbReference type="ARBA" id="ARBA00022448"/>
    </source>
</evidence>
<name>A0A0P7EEU9_9GAMM</name>
<feature type="signal peptide" evidence="10">
    <location>
        <begin position="1"/>
        <end position="26"/>
    </location>
</feature>
<evidence type="ECO:0000313" key="13">
    <source>
        <dbReference type="EMBL" id="KPM83620.1"/>
    </source>
</evidence>